<dbReference type="Gene3D" id="3.40.710.10">
    <property type="entry name" value="DD-peptidase/beta-lactamase superfamily"/>
    <property type="match status" value="1"/>
</dbReference>
<dbReference type="SUPFAM" id="SSF56601">
    <property type="entry name" value="beta-lactamase/transpeptidase-like"/>
    <property type="match status" value="1"/>
</dbReference>
<name>A0A6I1EV66_9BURK</name>
<reference evidence="5 6" key="1">
    <citation type="submission" date="2019-10" db="EMBL/GenBank/DDBJ databases">
        <title>Genome diversity of Sutterella seckii.</title>
        <authorList>
            <person name="Chaplin A.V."/>
            <person name="Sokolova S.R."/>
            <person name="Mosin K.A."/>
            <person name="Ivanova E.L."/>
            <person name="Kochetkova T.O."/>
            <person name="Goltsov A.Y."/>
            <person name="Trofimov D.Y."/>
            <person name="Efimov B.A."/>
        </authorList>
    </citation>
    <scope>NUCLEOTIDE SEQUENCE [LARGE SCALE GENOMIC DNA]</scope>
    <source>
        <strain evidence="5 6">ASD393</strain>
    </source>
</reference>
<evidence type="ECO:0000256" key="1">
    <source>
        <dbReference type="ARBA" id="ARBA00006096"/>
    </source>
</evidence>
<keyword evidence="5" id="KW-0121">Carboxypeptidase</keyword>
<feature type="compositionally biased region" description="Low complexity" evidence="3">
    <location>
        <begin position="37"/>
        <end position="46"/>
    </location>
</feature>
<dbReference type="PANTHER" id="PTHR30023:SF0">
    <property type="entry name" value="PENICILLIN-SENSITIVE CARBOXYPEPTIDASE A"/>
    <property type="match status" value="1"/>
</dbReference>
<dbReference type="GO" id="GO:0004185">
    <property type="term" value="F:serine-type carboxypeptidase activity"/>
    <property type="evidence" value="ECO:0007669"/>
    <property type="project" value="InterPro"/>
</dbReference>
<keyword evidence="4" id="KW-0732">Signal</keyword>
<feature type="chain" id="PRO_5026353660" evidence="4">
    <location>
        <begin position="33"/>
        <end position="580"/>
    </location>
</feature>
<dbReference type="GO" id="GO:0006508">
    <property type="term" value="P:proteolysis"/>
    <property type="evidence" value="ECO:0007669"/>
    <property type="project" value="InterPro"/>
</dbReference>
<evidence type="ECO:0000313" key="6">
    <source>
        <dbReference type="Proteomes" id="UP000430564"/>
    </source>
</evidence>
<dbReference type="RefSeq" id="WP_152157915.1">
    <property type="nucleotide sequence ID" value="NZ_WEHX01000015.1"/>
</dbReference>
<dbReference type="GO" id="GO:0000270">
    <property type="term" value="P:peptidoglycan metabolic process"/>
    <property type="evidence" value="ECO:0007669"/>
    <property type="project" value="TreeGrafter"/>
</dbReference>
<gene>
    <name evidence="5" type="ORF">GBM95_04085</name>
</gene>
<comment type="caution">
    <text evidence="5">The sequence shown here is derived from an EMBL/GenBank/DDBJ whole genome shotgun (WGS) entry which is preliminary data.</text>
</comment>
<dbReference type="OrthoDB" id="9802627at2"/>
<accession>A0A6I1EV66</accession>
<feature type="region of interest" description="Disordered" evidence="3">
    <location>
        <begin position="404"/>
        <end position="444"/>
    </location>
</feature>
<dbReference type="AlphaFoldDB" id="A0A6I1EV66"/>
<feature type="compositionally biased region" description="Basic and acidic residues" evidence="3">
    <location>
        <begin position="422"/>
        <end position="438"/>
    </location>
</feature>
<dbReference type="EMBL" id="WEHX01000015">
    <property type="protein sequence ID" value="KAB7661770.1"/>
    <property type="molecule type" value="Genomic_DNA"/>
</dbReference>
<dbReference type="Proteomes" id="UP000430564">
    <property type="component" value="Unassembled WGS sequence"/>
</dbReference>
<keyword evidence="2" id="KW-0378">Hydrolase</keyword>
<dbReference type="Pfam" id="PF02113">
    <property type="entry name" value="Peptidase_S13"/>
    <property type="match status" value="2"/>
</dbReference>
<protein>
    <submittedName>
        <fullName evidence="5">D-alanyl-D-alanine carboxypeptidase</fullName>
    </submittedName>
</protein>
<comment type="similarity">
    <text evidence="1">Belongs to the peptidase S13 family.</text>
</comment>
<dbReference type="InterPro" id="IPR012338">
    <property type="entry name" value="Beta-lactam/transpept-like"/>
</dbReference>
<sequence length="580" mass="63310">MRKSSIFSRKIITYSLMLSVLSLPAFSFSAGAEEAPAAAEASTGEPDAGPEKENDGAEPEAAEARALPRKLAPERNAAAERRAELTKLPEKLLQAAKRLRVDPAGIAVSVVPVEDPKRPVLSWRADAMEPPASTAKLVTTLAALEVLGSSYRWRTNFYVREMPDRNGLLRGGLFIRGGGDPALVLEDFALEVDRLAQKGIRRIDGNIVIDRSHFNIPNVDPGAFDGRRSRPYNLQPDAALLNYRNLSFELTPDVKAGVARVVVFPPLAGVSYPKTIRLGKGGCGDWKSAIAFRVNDLGKGKKRVLFNGRYPSACGVKSFNVIAFEADEYFERLFRALWEKDGRTWRGKVVSGRVPEDGKLFLTRLSPTLGEITALTNKWSNNPMARHIFLTLGTRRVEEELEAKASEEAAEAKAAGAPGKTAKKEAEREAKPGDEKRLQFPRGATLGDARAELSDWMTSRGIPASEIIIDNGSGLSRTSRVSARAMTDLLSAGWNGPYMPEYLASLPITGRDGTMVRRKVALEEGRIKTGYLENVRSIGGYVHALDGRRYAVYASVTGAKNVPGGIRFLDAVIEWVYAAE</sequence>
<dbReference type="InterPro" id="IPR000667">
    <property type="entry name" value="Peptidase_S13"/>
</dbReference>
<keyword evidence="5" id="KW-0645">Protease</keyword>
<evidence type="ECO:0000256" key="2">
    <source>
        <dbReference type="ARBA" id="ARBA00022801"/>
    </source>
</evidence>
<evidence type="ECO:0000313" key="5">
    <source>
        <dbReference type="EMBL" id="KAB7661770.1"/>
    </source>
</evidence>
<evidence type="ECO:0000256" key="4">
    <source>
        <dbReference type="SAM" id="SignalP"/>
    </source>
</evidence>
<dbReference type="PANTHER" id="PTHR30023">
    <property type="entry name" value="D-ALANYL-D-ALANINE CARBOXYPEPTIDASE"/>
    <property type="match status" value="1"/>
</dbReference>
<feature type="signal peptide" evidence="4">
    <location>
        <begin position="1"/>
        <end position="32"/>
    </location>
</feature>
<feature type="compositionally biased region" description="Basic and acidic residues" evidence="3">
    <location>
        <begin position="71"/>
        <end position="81"/>
    </location>
</feature>
<dbReference type="Gene3D" id="3.50.80.20">
    <property type="entry name" value="D-Ala-D-Ala carboxypeptidase C, peptidase S13"/>
    <property type="match status" value="1"/>
</dbReference>
<evidence type="ECO:0000256" key="3">
    <source>
        <dbReference type="SAM" id="MobiDB-lite"/>
    </source>
</evidence>
<organism evidence="5 6">
    <name type="scientific">Sutterella seckii</name>
    <dbReference type="NCBI Taxonomy" id="1944635"/>
    <lineage>
        <taxon>Bacteria</taxon>
        <taxon>Pseudomonadati</taxon>
        <taxon>Pseudomonadota</taxon>
        <taxon>Betaproteobacteria</taxon>
        <taxon>Burkholderiales</taxon>
        <taxon>Sutterellaceae</taxon>
        <taxon>Sutterella</taxon>
    </lineage>
</organism>
<dbReference type="PRINTS" id="PR00922">
    <property type="entry name" value="DADACBPTASE3"/>
</dbReference>
<proteinExistence type="inferred from homology"/>
<feature type="region of interest" description="Disordered" evidence="3">
    <location>
        <begin position="37"/>
        <end position="81"/>
    </location>
</feature>